<dbReference type="AlphaFoldDB" id="A0A166CNY1"/>
<dbReference type="PATRIC" id="fig|47311.3.peg.1453"/>
<protein>
    <recommendedName>
        <fullName evidence="1">Tc1-like transposase DDE domain-containing protein</fullName>
    </recommendedName>
</protein>
<dbReference type="STRING" id="47311.MBCUT_13280"/>
<feature type="domain" description="Tc1-like transposase DDE" evidence="1">
    <location>
        <begin position="32"/>
        <end position="182"/>
    </location>
</feature>
<evidence type="ECO:0000313" key="2">
    <source>
        <dbReference type="EMBL" id="KZX15717.1"/>
    </source>
</evidence>
<dbReference type="NCBIfam" id="NF033545">
    <property type="entry name" value="transpos_IS630"/>
    <property type="match status" value="1"/>
</dbReference>
<sequence length="220" mass="26158">MWCIAEIDAEYRKKMYKVLNLYEEEYNLKYPVICFDEKQKYFISDVKTKIPMKPGSPEKYDYTYKINGSANIFVAVDFKGGVRDITVTDRRTKSDFAHYIKHLVDNVFPKAKKLRIIMDNLNTHTYTAILENFEFNEAVRLISKISFHNTPKHASWLNIAEIEINIMDIECTGRRIKDKNTLTKETKAWCEKRNKNKSKINWNFTKKDADKKLYKYYTKS</sequence>
<reference evidence="2 3" key="1">
    <citation type="submission" date="2016-04" db="EMBL/GenBank/DDBJ databases">
        <title>Genome sequence of Methanobrevibacter cuticularis DSM 11139.</title>
        <authorList>
            <person name="Poehlein A."/>
            <person name="Seedorf H."/>
            <person name="Daniel R."/>
        </authorList>
    </citation>
    <scope>NUCLEOTIDE SEQUENCE [LARGE SCALE GENOMIC DNA]</scope>
    <source>
        <strain evidence="2 3">DSM 11139</strain>
    </source>
</reference>
<dbReference type="Proteomes" id="UP000077275">
    <property type="component" value="Unassembled WGS sequence"/>
</dbReference>
<dbReference type="InterPro" id="IPR047655">
    <property type="entry name" value="Transpos_IS630-like"/>
</dbReference>
<evidence type="ECO:0000259" key="1">
    <source>
        <dbReference type="Pfam" id="PF13358"/>
    </source>
</evidence>
<keyword evidence="3" id="KW-1185">Reference proteome</keyword>
<name>A0A166CNY1_9EURY</name>
<proteinExistence type="predicted"/>
<organism evidence="2 3">
    <name type="scientific">Methanobrevibacter cuticularis</name>
    <dbReference type="NCBI Taxonomy" id="47311"/>
    <lineage>
        <taxon>Archaea</taxon>
        <taxon>Methanobacteriati</taxon>
        <taxon>Methanobacteriota</taxon>
        <taxon>Methanomada group</taxon>
        <taxon>Methanobacteria</taxon>
        <taxon>Methanobacteriales</taxon>
        <taxon>Methanobacteriaceae</taxon>
        <taxon>Methanobrevibacter</taxon>
    </lineage>
</organism>
<dbReference type="Pfam" id="PF13358">
    <property type="entry name" value="DDE_3"/>
    <property type="match status" value="1"/>
</dbReference>
<gene>
    <name evidence="2" type="ORF">MBCUT_13280</name>
</gene>
<dbReference type="InterPro" id="IPR038717">
    <property type="entry name" value="Tc1-like_DDE_dom"/>
</dbReference>
<dbReference type="EMBL" id="LWMW01000109">
    <property type="protein sequence ID" value="KZX15717.1"/>
    <property type="molecule type" value="Genomic_DNA"/>
</dbReference>
<comment type="caution">
    <text evidence="2">The sequence shown here is derived from an EMBL/GenBank/DDBJ whole genome shotgun (WGS) entry which is preliminary data.</text>
</comment>
<evidence type="ECO:0000313" key="3">
    <source>
        <dbReference type="Proteomes" id="UP000077275"/>
    </source>
</evidence>
<accession>A0A166CNY1</accession>